<feature type="domain" description="GerMN" evidence="1">
    <location>
        <begin position="98"/>
        <end position="184"/>
    </location>
</feature>
<gene>
    <name evidence="2" type="ORF">ENR64_13140</name>
</gene>
<evidence type="ECO:0000313" key="2">
    <source>
        <dbReference type="EMBL" id="HFM98673.1"/>
    </source>
</evidence>
<protein>
    <recommendedName>
        <fullName evidence="1">GerMN domain-containing protein</fullName>
    </recommendedName>
</protein>
<dbReference type="SMART" id="SM00909">
    <property type="entry name" value="Germane"/>
    <property type="match status" value="1"/>
</dbReference>
<organism evidence="2">
    <name type="scientific">Oscillatoriales cyanobacterium SpSt-418</name>
    <dbReference type="NCBI Taxonomy" id="2282169"/>
    <lineage>
        <taxon>Bacteria</taxon>
        <taxon>Bacillati</taxon>
        <taxon>Cyanobacteriota</taxon>
        <taxon>Cyanophyceae</taxon>
        <taxon>Oscillatoriophycideae</taxon>
        <taxon>Oscillatoriales</taxon>
    </lineage>
</organism>
<comment type="caution">
    <text evidence="2">The sequence shown here is derived from an EMBL/GenBank/DDBJ whole genome shotgun (WGS) entry which is preliminary data.</text>
</comment>
<reference evidence="2" key="1">
    <citation type="journal article" date="2020" name="mSystems">
        <title>Genome- and Community-Level Interaction Insights into Carbon Utilization and Element Cycling Functions of Hydrothermarchaeota in Hydrothermal Sediment.</title>
        <authorList>
            <person name="Zhou Z."/>
            <person name="Liu Y."/>
            <person name="Xu W."/>
            <person name="Pan J."/>
            <person name="Luo Z.H."/>
            <person name="Li M."/>
        </authorList>
    </citation>
    <scope>NUCLEOTIDE SEQUENCE [LARGE SCALE GENOMIC DNA]</scope>
    <source>
        <strain evidence="2">SpSt-418</strain>
    </source>
</reference>
<dbReference type="AlphaFoldDB" id="A0A7C3PF22"/>
<dbReference type="InterPro" id="IPR019606">
    <property type="entry name" value="GerMN"/>
</dbReference>
<sequence length="205" mass="22302">MQKFLSAQQFGQRIESWRWLAAGLLSLSAIAFSLHPIPDLASLQIRVESEDSTLNSGQRAISPQLQMPLYWLSTTNNQIRLIAVPTTIPAGDTTTQQITQAINALLLTTPPSGTATTIPPQTRLYKVEIHDQAIAIDLSPEFLNQSSPTTLATSIAQIVLTATVANPEAQVYLAIAGKPLTSISKTGVLLKQPLTRQQFEQQFAL</sequence>
<name>A0A7C3PF22_9CYAN</name>
<dbReference type="EMBL" id="DSRU01000193">
    <property type="protein sequence ID" value="HFM98673.1"/>
    <property type="molecule type" value="Genomic_DNA"/>
</dbReference>
<dbReference type="Pfam" id="PF10646">
    <property type="entry name" value="Germane"/>
    <property type="match status" value="1"/>
</dbReference>
<proteinExistence type="predicted"/>
<evidence type="ECO:0000259" key="1">
    <source>
        <dbReference type="SMART" id="SM00909"/>
    </source>
</evidence>
<accession>A0A7C3PF22</accession>